<reference evidence="2" key="4">
    <citation type="submission" date="2015-11" db="EMBL/GenBank/DDBJ databases">
        <authorList>
            <consortium name="FlyBase"/>
        </authorList>
    </citation>
    <scope>NUCLEOTIDE SEQUENCE</scope>
    <source>
        <strain evidence="2">MV2-25</strain>
    </source>
</reference>
<reference evidence="2" key="1">
    <citation type="journal article" date="2005" name="Genome Res.">
        <title>Comparative genome sequencing of Drosophila pseudoobscura: chromosomal, gene, and cis-element evolution.</title>
        <authorList>
            <person name="Richards S."/>
            <person name="Liu Y."/>
            <person name="Bettencourt B.R."/>
            <person name="Hradecky P."/>
            <person name="Letovsky S."/>
            <person name="Nielsen R."/>
            <person name="Thornton K."/>
            <person name="Hubisz M.J."/>
            <person name="Chen R."/>
            <person name="Meisel R.P."/>
            <person name="Couronne O."/>
            <person name="Hua S."/>
            <person name="Smith M.A."/>
            <person name="Zhang P."/>
            <person name="Liu J."/>
            <person name="Bussemaker H.J."/>
            <person name="van Batenburg M.F."/>
            <person name="Howells S.L."/>
            <person name="Scherer S.E."/>
            <person name="Sodergren E."/>
            <person name="Matthews B.B."/>
            <person name="Crosby M.A."/>
            <person name="Schroeder A.J."/>
            <person name="Ortiz-Barrientos D."/>
            <person name="Rives C.M."/>
            <person name="Metzker M.L."/>
            <person name="Muzny D.M."/>
            <person name="Scott G."/>
            <person name="Steffen D."/>
            <person name="Wheeler D.A."/>
            <person name="Worley K.C."/>
            <person name="Havlak P."/>
            <person name="Durbin K.J."/>
            <person name="Egan A."/>
            <person name="Gill R."/>
            <person name="Hume J."/>
            <person name="Morgan M.B."/>
            <person name="Miner G."/>
            <person name="Hamilton C."/>
            <person name="Huang Y."/>
            <person name="Waldron L."/>
            <person name="Verduzco D."/>
            <person name="Clerc-Blankenburg K.P."/>
            <person name="Dubchak I."/>
            <person name="Noor M.A."/>
            <person name="Anderson W."/>
            <person name="White K.P."/>
            <person name="Clark A.G."/>
            <person name="Schaeffer S.W."/>
            <person name="Gelbart W."/>
            <person name="Weinstock G.M."/>
            <person name="Gibbs R.A."/>
        </authorList>
    </citation>
    <scope>NUCLEOTIDE SEQUENCE [LARGE SCALE GENOMIC DNA]</scope>
    <source>
        <strain evidence="2">MV2-25</strain>
    </source>
</reference>
<sequence length="81" mass="8645">MGCIPATRGERLGRVNWQPLDYEQMDWLSAVPTNCDVPNPETMDRAAGVPGPGNPYQPKGNSDLSLGLDESVVGCSQVPTS</sequence>
<dbReference type="AlphaFoldDB" id="A0A0R3NVX5"/>
<dbReference type="EMBL" id="CH475443">
    <property type="protein sequence ID" value="KRT05275.1"/>
    <property type="molecule type" value="Genomic_DNA"/>
</dbReference>
<organism evidence="2">
    <name type="scientific">Drosophila pseudoobscura pseudoobscura</name>
    <name type="common">Fruit fly</name>
    <dbReference type="NCBI Taxonomy" id="46245"/>
    <lineage>
        <taxon>Eukaryota</taxon>
        <taxon>Metazoa</taxon>
        <taxon>Ecdysozoa</taxon>
        <taxon>Arthropoda</taxon>
        <taxon>Hexapoda</taxon>
        <taxon>Insecta</taxon>
        <taxon>Pterygota</taxon>
        <taxon>Neoptera</taxon>
        <taxon>Endopterygota</taxon>
        <taxon>Diptera</taxon>
        <taxon>Brachycera</taxon>
        <taxon>Muscomorpha</taxon>
        <taxon>Ephydroidea</taxon>
        <taxon>Drosophilidae</taxon>
        <taxon>Drosophila</taxon>
        <taxon>Sophophora</taxon>
    </lineage>
</organism>
<feature type="region of interest" description="Disordered" evidence="1">
    <location>
        <begin position="40"/>
        <end position="66"/>
    </location>
</feature>
<proteinExistence type="predicted"/>
<reference evidence="2" key="2">
    <citation type="journal article" date="2007" name="Nature">
        <title>Evolution of genes and genomes on the Drosophila phylogeny.</title>
        <authorList>
            <consortium name="Drosophila 12 Genomes Consortium"/>
            <person name="Clark A.G."/>
            <person name="Eisen M.B."/>
            <person name="Smith D.R."/>
            <person name="Bergman C.M."/>
            <person name="Oliver B."/>
            <person name="Markow T.A."/>
            <person name="Kaufman T.C."/>
            <person name="Kellis M."/>
            <person name="Gelbart W."/>
            <person name="Iyer V.N."/>
            <person name="Pollard D.A."/>
            <person name="Sackton T.B."/>
            <person name="Larracuente A.M."/>
            <person name="Singh N.D."/>
            <person name="Abad J.P."/>
            <person name="Abt D.N."/>
            <person name="Adryan B."/>
            <person name="Aguade M."/>
            <person name="Akashi H."/>
            <person name="Anderson W.W."/>
            <person name="Aquadro C.F."/>
            <person name="Ardell D.H."/>
            <person name="Arguello R."/>
            <person name="Artieri C.G."/>
            <person name="Barbash D.A."/>
            <person name="Barker D."/>
            <person name="Barsanti P."/>
            <person name="Batterham P."/>
            <person name="Batzoglou S."/>
            <person name="Begun D."/>
            <person name="Bhutkar A."/>
            <person name="Blanco E."/>
            <person name="Bosak S.A."/>
            <person name="Bradley R.K."/>
            <person name="Brand A.D."/>
            <person name="Brent M.R."/>
            <person name="Brooks A.N."/>
            <person name="Brown R.H."/>
            <person name="Butlin R.K."/>
            <person name="Caggese C."/>
            <person name="Calvi B.R."/>
            <person name="Bernardo de Carvalho A."/>
            <person name="Caspi A."/>
            <person name="Castrezana S."/>
            <person name="Celniker S.E."/>
            <person name="Chang J.L."/>
            <person name="Chapple C."/>
            <person name="Chatterji S."/>
            <person name="Chinwalla A."/>
            <person name="Civetta A."/>
            <person name="Clifton S.W."/>
            <person name="Comeron J.M."/>
            <person name="Costello J.C."/>
            <person name="Coyne J.A."/>
            <person name="Daub J."/>
            <person name="David R.G."/>
            <person name="Delcher A.L."/>
            <person name="Delehaunty K."/>
            <person name="Do C.B."/>
            <person name="Ebling H."/>
            <person name="Edwards K."/>
            <person name="Eickbush T."/>
            <person name="Evans J.D."/>
            <person name="Filipski A."/>
            <person name="Findeiss S."/>
            <person name="Freyhult E."/>
            <person name="Fulton L."/>
            <person name="Fulton R."/>
            <person name="Garcia A.C."/>
            <person name="Gardiner A."/>
            <person name="Garfield D.A."/>
            <person name="Garvin B.E."/>
            <person name="Gibson G."/>
            <person name="Gilbert D."/>
            <person name="Gnerre S."/>
            <person name="Godfrey J."/>
            <person name="Good R."/>
            <person name="Gotea V."/>
            <person name="Gravely B."/>
            <person name="Greenberg A.J."/>
            <person name="Griffiths-Jones S."/>
            <person name="Gross S."/>
            <person name="Guigo R."/>
            <person name="Gustafson E.A."/>
            <person name="Haerty W."/>
            <person name="Hahn M.W."/>
            <person name="Halligan D.L."/>
            <person name="Halpern A.L."/>
            <person name="Halter G.M."/>
            <person name="Han M.V."/>
            <person name="Heger A."/>
            <person name="Hillier L."/>
            <person name="Hinrichs A.S."/>
            <person name="Holmes I."/>
            <person name="Hoskins R.A."/>
            <person name="Hubisz M.J."/>
            <person name="Hultmark D."/>
            <person name="Huntley M.A."/>
            <person name="Jaffe D.B."/>
            <person name="Jagadeeshan S."/>
            <person name="Jeck W.R."/>
            <person name="Johnson J."/>
            <person name="Jones C.D."/>
            <person name="Jordan W.C."/>
            <person name="Karpen G.H."/>
            <person name="Kataoka E."/>
            <person name="Keightley P.D."/>
            <person name="Kheradpour P."/>
            <person name="Kirkness E.F."/>
            <person name="Koerich L.B."/>
            <person name="Kristiansen K."/>
            <person name="Kudrna D."/>
            <person name="Kulathinal R.J."/>
            <person name="Kumar S."/>
            <person name="Kwok R."/>
            <person name="Lander E."/>
            <person name="Langley C.H."/>
            <person name="Lapoint R."/>
            <person name="Lazzaro B.P."/>
            <person name="Lee S.J."/>
            <person name="Levesque L."/>
            <person name="Li R."/>
            <person name="Lin C.F."/>
            <person name="Lin M.F."/>
            <person name="Lindblad-Toh K."/>
            <person name="Llopart A."/>
            <person name="Long M."/>
            <person name="Low L."/>
            <person name="Lozovsky E."/>
            <person name="Lu J."/>
            <person name="Luo M."/>
            <person name="Machado C.A."/>
            <person name="Makalowski W."/>
            <person name="Marzo M."/>
            <person name="Matsuda M."/>
            <person name="Matzkin L."/>
            <person name="McAllister B."/>
            <person name="McBride C.S."/>
            <person name="McKernan B."/>
            <person name="McKernan K."/>
            <person name="Mendez-Lago M."/>
            <person name="Minx P."/>
            <person name="Mollenhauer M.U."/>
            <person name="Montooth K."/>
            <person name="Mount S.M."/>
            <person name="Mu X."/>
            <person name="Myers E."/>
            <person name="Negre B."/>
            <person name="Newfeld S."/>
            <person name="Nielsen R."/>
            <person name="Noor M.A."/>
            <person name="O'Grady P."/>
            <person name="Pachter L."/>
            <person name="Papaceit M."/>
            <person name="Parisi M.J."/>
            <person name="Parisi M."/>
            <person name="Parts L."/>
            <person name="Pedersen J.S."/>
            <person name="Pesole G."/>
            <person name="Phillippy A.M."/>
            <person name="Ponting C.P."/>
            <person name="Pop M."/>
            <person name="Porcelli D."/>
            <person name="Powell J.R."/>
            <person name="Prohaska S."/>
            <person name="Pruitt K."/>
            <person name="Puig M."/>
            <person name="Quesneville H."/>
            <person name="Ram K.R."/>
            <person name="Rand D."/>
            <person name="Rasmussen M.D."/>
            <person name="Reed L.K."/>
            <person name="Reenan R."/>
            <person name="Reily A."/>
            <person name="Remington K.A."/>
            <person name="Rieger T.T."/>
            <person name="Ritchie M.G."/>
            <person name="Robin C."/>
            <person name="Rogers Y.H."/>
            <person name="Rohde C."/>
            <person name="Rozas J."/>
            <person name="Rubenfield M.J."/>
            <person name="Ruiz A."/>
            <person name="Russo S."/>
            <person name="Salzberg S.L."/>
            <person name="Sanchez-Gracia A."/>
            <person name="Saranga D.J."/>
            <person name="Sato H."/>
            <person name="Schaeffer S.W."/>
            <person name="Schatz M.C."/>
            <person name="Schlenke T."/>
            <person name="Schwartz R."/>
            <person name="Segarra C."/>
            <person name="Singh R.S."/>
            <person name="Sirot L."/>
            <person name="Sirota M."/>
            <person name="Sisneros N.B."/>
            <person name="Smith C.D."/>
            <person name="Smith T.F."/>
            <person name="Spieth J."/>
            <person name="Stage D.E."/>
            <person name="Stark A."/>
            <person name="Stephan W."/>
            <person name="Strausberg R.L."/>
            <person name="Strempel S."/>
            <person name="Sturgill D."/>
            <person name="Sutton G."/>
            <person name="Sutton G.G."/>
            <person name="Tao W."/>
            <person name="Teichmann S."/>
            <person name="Tobari Y.N."/>
            <person name="Tomimura Y."/>
            <person name="Tsolas J.M."/>
            <person name="Valente V.L."/>
            <person name="Venter E."/>
            <person name="Venter J.C."/>
            <person name="Vicario S."/>
            <person name="Vieira F.G."/>
            <person name="Vilella A.J."/>
            <person name="Villasante A."/>
            <person name="Walenz B."/>
            <person name="Wang J."/>
            <person name="Wasserman M."/>
            <person name="Watts T."/>
            <person name="Wilson D."/>
            <person name="Wilson R.K."/>
            <person name="Wing R.A."/>
            <person name="Wolfner M.F."/>
            <person name="Wong A."/>
            <person name="Wong G.K."/>
            <person name="Wu C.I."/>
            <person name="Wu G."/>
            <person name="Yamamoto D."/>
            <person name="Yang H.P."/>
            <person name="Yang S.P."/>
            <person name="Yorke J.A."/>
            <person name="Yoshida K."/>
            <person name="Zdobnov E."/>
            <person name="Zhang P."/>
            <person name="Zhang Y."/>
            <person name="Zimin A.V."/>
            <person name="Baldwin J."/>
            <person name="Abdouelleil A."/>
            <person name="Abdulkadir J."/>
            <person name="Abebe A."/>
            <person name="Abera B."/>
            <person name="Abreu J."/>
            <person name="Acer S.C."/>
            <person name="Aftuck L."/>
            <person name="Alexander A."/>
            <person name="An P."/>
            <person name="Anderson E."/>
            <person name="Anderson S."/>
            <person name="Arachi H."/>
            <person name="Azer M."/>
            <person name="Bachantsang P."/>
            <person name="Barry A."/>
            <person name="Bayul T."/>
            <person name="Berlin A."/>
            <person name="Bessette D."/>
            <person name="Bloom T."/>
            <person name="Blye J."/>
            <person name="Boguslavskiy L."/>
            <person name="Bonnet C."/>
            <person name="Boukhgalter B."/>
            <person name="Bourzgui I."/>
            <person name="Brown A."/>
            <person name="Cahill P."/>
            <person name="Channer S."/>
            <person name="Cheshatsang Y."/>
            <person name="Chuda L."/>
            <person name="Citroen M."/>
            <person name="Collymore A."/>
            <person name="Cooke P."/>
            <person name="Costello M."/>
            <person name="D'Aco K."/>
            <person name="Daza R."/>
            <person name="De Haan G."/>
            <person name="DeGray S."/>
            <person name="DeMaso C."/>
            <person name="Dhargay N."/>
            <person name="Dooley K."/>
            <person name="Dooley E."/>
            <person name="Doricent M."/>
            <person name="Dorje P."/>
            <person name="Dorjee K."/>
            <person name="Dupes A."/>
            <person name="Elong R."/>
            <person name="Falk J."/>
            <person name="Farina A."/>
            <person name="Faro S."/>
            <person name="Ferguson D."/>
            <person name="Fisher S."/>
            <person name="Foley C.D."/>
            <person name="Franke A."/>
            <person name="Friedrich D."/>
            <person name="Gadbois L."/>
            <person name="Gearin G."/>
            <person name="Gearin C.R."/>
            <person name="Giannoukos G."/>
            <person name="Goode T."/>
            <person name="Graham J."/>
            <person name="Grandbois E."/>
            <person name="Grewal S."/>
            <person name="Gyaltsen K."/>
            <person name="Hafez N."/>
            <person name="Hagos B."/>
            <person name="Hall J."/>
            <person name="Henson C."/>
            <person name="Hollinger A."/>
            <person name="Honan T."/>
            <person name="Huard M.D."/>
            <person name="Hughes L."/>
            <person name="Hurhula B."/>
            <person name="Husby M.E."/>
            <person name="Kamat A."/>
            <person name="Kanga B."/>
            <person name="Kashin S."/>
            <person name="Khazanovich D."/>
            <person name="Kisner P."/>
            <person name="Lance K."/>
            <person name="Lara M."/>
            <person name="Lee W."/>
            <person name="Lennon N."/>
            <person name="Letendre F."/>
            <person name="LeVine R."/>
            <person name="Lipovsky A."/>
            <person name="Liu X."/>
            <person name="Liu J."/>
            <person name="Liu S."/>
            <person name="Lokyitsang T."/>
            <person name="Lokyitsang Y."/>
            <person name="Lubonja R."/>
            <person name="Lui A."/>
            <person name="MacDonald P."/>
            <person name="Magnisalis V."/>
            <person name="Maru K."/>
            <person name="Matthews C."/>
            <person name="McCusker W."/>
            <person name="McDonough S."/>
            <person name="Mehta T."/>
            <person name="Meldrim J."/>
            <person name="Meneus L."/>
            <person name="Mihai O."/>
            <person name="Mihalev A."/>
            <person name="Mihova T."/>
            <person name="Mittelman R."/>
            <person name="Mlenga V."/>
            <person name="Montmayeur A."/>
            <person name="Mulrain L."/>
            <person name="Navidi A."/>
            <person name="Naylor J."/>
            <person name="Negash T."/>
            <person name="Nguyen T."/>
            <person name="Nguyen N."/>
            <person name="Nicol R."/>
            <person name="Norbu C."/>
            <person name="Norbu N."/>
            <person name="Novod N."/>
            <person name="O'Neill B."/>
            <person name="Osman S."/>
            <person name="Markiewicz E."/>
            <person name="Oyono O.L."/>
            <person name="Patti C."/>
            <person name="Phunkhang P."/>
            <person name="Pierre F."/>
            <person name="Priest M."/>
            <person name="Raghuraman S."/>
            <person name="Rege F."/>
            <person name="Reyes R."/>
            <person name="Rise C."/>
            <person name="Rogov P."/>
            <person name="Ross K."/>
            <person name="Ryan E."/>
            <person name="Settipalli S."/>
            <person name="Shea T."/>
            <person name="Sherpa N."/>
            <person name="Shi L."/>
            <person name="Shih D."/>
            <person name="Sparrow T."/>
            <person name="Spaulding J."/>
            <person name="Stalker J."/>
            <person name="Stange-Thomann N."/>
            <person name="Stavropoulos S."/>
            <person name="Stone C."/>
            <person name="Strader C."/>
            <person name="Tesfaye S."/>
            <person name="Thomson T."/>
            <person name="Thoulutsang Y."/>
            <person name="Thoulutsang D."/>
            <person name="Topham K."/>
            <person name="Topping I."/>
            <person name="Tsamla T."/>
            <person name="Vassiliev H."/>
            <person name="Vo A."/>
            <person name="Wangchuk T."/>
            <person name="Wangdi T."/>
            <person name="Weiand M."/>
            <person name="Wilkinson J."/>
            <person name="Wilson A."/>
            <person name="Yadav S."/>
            <person name="Young G."/>
            <person name="Yu Q."/>
            <person name="Zembek L."/>
            <person name="Zhong D."/>
            <person name="Zimmer A."/>
            <person name="Zwirko Z."/>
            <person name="Jaffe D.B."/>
            <person name="Alvarez P."/>
            <person name="Brockman W."/>
            <person name="Butler J."/>
            <person name="Chin C."/>
            <person name="Gnerre S."/>
            <person name="Grabherr M."/>
            <person name="Kleber M."/>
            <person name="Mauceli E."/>
            <person name="MacCallum I."/>
        </authorList>
    </citation>
    <scope>NUCLEOTIDE SEQUENCE [LARGE SCALE GENOMIC DNA]</scope>
    <source>
        <strain evidence="2">MV2-25</strain>
    </source>
</reference>
<reference evidence="2" key="3">
    <citation type="journal article" date="2012" name="PLoS ONE">
        <title>Mind the gap: upgrading genomes with Pacific Biosciences RS long-read sequencing technology.</title>
        <authorList>
            <person name="English A.C."/>
            <person name="Richards S."/>
            <person name="Han Y."/>
            <person name="Wang M."/>
            <person name="Vee V."/>
            <person name="Qu J."/>
            <person name="Qin X."/>
            <person name="Muzny D.M."/>
            <person name="Reid J.G."/>
            <person name="Worley K.C."/>
            <person name="Gibbs R.A."/>
        </authorList>
    </citation>
    <scope>NUCLEOTIDE SEQUENCE</scope>
    <source>
        <strain evidence="2">MV2-25</strain>
    </source>
</reference>
<evidence type="ECO:0000256" key="1">
    <source>
        <dbReference type="SAM" id="MobiDB-lite"/>
    </source>
</evidence>
<accession>A0A0R3NVX5</accession>
<evidence type="ECO:0000313" key="2">
    <source>
        <dbReference type="EMBL" id="KRT05275.1"/>
    </source>
</evidence>
<gene>
    <name evidence="2" type="primary">Dpse\GA32457</name>
    <name evidence="2" type="ORF">Dpse_GA32457</name>
</gene>
<name>A0A0R3NVX5_DROPS</name>
<protein>
    <submittedName>
        <fullName evidence="2">Uncharacterized protein</fullName>
    </submittedName>
</protein>
<dbReference type="Bgee" id="FBgn0272864">
    <property type="expression patterns" value="Expressed in adult organism"/>
</dbReference>